<feature type="transmembrane region" description="Helical" evidence="11">
    <location>
        <begin position="478"/>
        <end position="501"/>
    </location>
</feature>
<accession>A0A1Q8S1F5</accession>
<dbReference type="Pfam" id="PF00999">
    <property type="entry name" value="Na_H_Exchanger"/>
    <property type="match status" value="1"/>
</dbReference>
<sequence length="572" mass="59840">MATTASSLAYHEPSITNIIILSGFLLLLNSINYGLDKLIYCGLIGQVFIGIAWGTPGAKWLSEETEHSIVQLGYLGLILIALKANFLLSIGVAVTGIAVPIGLSFILCSMVGASPLQAFAAGAALCSTSLGTTFTVLGTSGLSTTRMGVVLTSAAMMDDVVGLIMVQVVSSLGSGSGGDFSSVTVIRPVFVSLAFATLVPAACRFVVQPSTLYLNALREKSPGSTLDRILGLPQTALVIHTAWLLGLVVGGTFAGTSGLLAAYIAGATISWWDSEVPHVAARGGGENKAAAAQPTPRTAGQKKIFESGSSRDAPSLSASAEPETHNSGAAVYEHFYSQAVESILKPFFFASIGFSVPITRMFAGHIVWRGLVYTILMMISKMLCGGWLLSVASPLHTLQRIVKLMSGPWKKQSKKLAPGGQCSRTVAGLSTSQGDPRQHGRGEQEGQAGETTLQPVNGRQDETPPTNTSPKPEMPVSVYPAGILGFAMIARGEIGYLISALAESKGIFSGASGAPGQASELFLIVTWAITLCTIVGPICVGLLVGRVRRLELKSTEGVTRNRWNVLGVWGVN</sequence>
<feature type="compositionally biased region" description="Polar residues" evidence="10">
    <location>
        <begin position="422"/>
        <end position="435"/>
    </location>
</feature>
<gene>
    <name evidence="13" type="ORF">CCHL11_08109</name>
</gene>
<dbReference type="EMBL" id="MPGH01000038">
    <property type="protein sequence ID" value="OLN95237.1"/>
    <property type="molecule type" value="Genomic_DNA"/>
</dbReference>
<feature type="transmembrane region" description="Helical" evidence="11">
    <location>
        <begin position="14"/>
        <end position="31"/>
    </location>
</feature>
<dbReference type="GO" id="GO:0006814">
    <property type="term" value="P:sodium ion transport"/>
    <property type="evidence" value="ECO:0007669"/>
    <property type="project" value="UniProtKB-KW"/>
</dbReference>
<keyword evidence="6" id="KW-0915">Sodium</keyword>
<evidence type="ECO:0000256" key="6">
    <source>
        <dbReference type="ARBA" id="ARBA00023053"/>
    </source>
</evidence>
<keyword evidence="2" id="KW-0813">Transport</keyword>
<evidence type="ECO:0000256" key="8">
    <source>
        <dbReference type="ARBA" id="ARBA00023136"/>
    </source>
</evidence>
<feature type="transmembrane region" description="Helical" evidence="11">
    <location>
        <begin position="93"/>
        <end position="112"/>
    </location>
</feature>
<feature type="transmembrane region" description="Helical" evidence="11">
    <location>
        <begin position="118"/>
        <end position="137"/>
    </location>
</feature>
<evidence type="ECO:0000256" key="2">
    <source>
        <dbReference type="ARBA" id="ARBA00022448"/>
    </source>
</evidence>
<feature type="compositionally biased region" description="Polar residues" evidence="10">
    <location>
        <begin position="449"/>
        <end position="470"/>
    </location>
</feature>
<keyword evidence="14" id="KW-1185">Reference proteome</keyword>
<evidence type="ECO:0000256" key="5">
    <source>
        <dbReference type="ARBA" id="ARBA00022989"/>
    </source>
</evidence>
<keyword evidence="9" id="KW-0739">Sodium transport</keyword>
<dbReference type="Proteomes" id="UP000186583">
    <property type="component" value="Unassembled WGS sequence"/>
</dbReference>
<keyword evidence="5 11" id="KW-1133">Transmembrane helix</keyword>
<keyword evidence="3" id="KW-0050">Antiport</keyword>
<keyword evidence="7" id="KW-0406">Ion transport</keyword>
<evidence type="ECO:0000256" key="9">
    <source>
        <dbReference type="ARBA" id="ARBA00023201"/>
    </source>
</evidence>
<feature type="transmembrane region" description="Helical" evidence="11">
    <location>
        <begin position="68"/>
        <end position="86"/>
    </location>
</feature>
<evidence type="ECO:0000256" key="3">
    <source>
        <dbReference type="ARBA" id="ARBA00022449"/>
    </source>
</evidence>
<feature type="region of interest" description="Disordered" evidence="10">
    <location>
        <begin position="283"/>
        <end position="322"/>
    </location>
</feature>
<feature type="domain" description="Cation/H+ exchanger transmembrane" evidence="12">
    <location>
        <begin position="81"/>
        <end position="273"/>
    </location>
</feature>
<protein>
    <recommendedName>
        <fullName evidence="12">Cation/H+ exchanger transmembrane domain-containing protein</fullName>
    </recommendedName>
</protein>
<feature type="transmembrane region" description="Helical" evidence="11">
    <location>
        <begin position="374"/>
        <end position="395"/>
    </location>
</feature>
<keyword evidence="8 11" id="KW-0472">Membrane</keyword>
<dbReference type="GO" id="GO:0015297">
    <property type="term" value="F:antiporter activity"/>
    <property type="evidence" value="ECO:0007669"/>
    <property type="project" value="UniProtKB-KW"/>
</dbReference>
<evidence type="ECO:0000259" key="12">
    <source>
        <dbReference type="Pfam" id="PF00999"/>
    </source>
</evidence>
<feature type="compositionally biased region" description="Polar residues" evidence="10">
    <location>
        <begin position="307"/>
        <end position="318"/>
    </location>
</feature>
<feature type="transmembrane region" description="Helical" evidence="11">
    <location>
        <begin position="189"/>
        <end position="207"/>
    </location>
</feature>
<dbReference type="OrthoDB" id="1288932at2759"/>
<evidence type="ECO:0000313" key="13">
    <source>
        <dbReference type="EMBL" id="OLN95237.1"/>
    </source>
</evidence>
<evidence type="ECO:0000256" key="4">
    <source>
        <dbReference type="ARBA" id="ARBA00022692"/>
    </source>
</evidence>
<evidence type="ECO:0000313" key="14">
    <source>
        <dbReference type="Proteomes" id="UP000186583"/>
    </source>
</evidence>
<feature type="transmembrane region" description="Helical" evidence="11">
    <location>
        <begin position="149"/>
        <end position="169"/>
    </location>
</feature>
<evidence type="ECO:0000256" key="10">
    <source>
        <dbReference type="SAM" id="MobiDB-lite"/>
    </source>
</evidence>
<dbReference type="GO" id="GO:1902600">
    <property type="term" value="P:proton transmembrane transport"/>
    <property type="evidence" value="ECO:0007669"/>
    <property type="project" value="InterPro"/>
</dbReference>
<feature type="transmembrane region" description="Helical" evidence="11">
    <location>
        <begin position="252"/>
        <end position="272"/>
    </location>
</feature>
<dbReference type="AlphaFoldDB" id="A0A1Q8S1F5"/>
<comment type="caution">
    <text evidence="13">The sequence shown here is derived from an EMBL/GenBank/DDBJ whole genome shotgun (WGS) entry which is preliminary data.</text>
</comment>
<dbReference type="InterPro" id="IPR006153">
    <property type="entry name" value="Cation/H_exchanger_TM"/>
</dbReference>
<dbReference type="PANTHER" id="PTHR43562:SF3">
    <property type="entry name" value="SODIUM ION_PROTON EXCHANGER (EUROFUNG)"/>
    <property type="match status" value="1"/>
</dbReference>
<reference evidence="13 14" key="1">
    <citation type="submission" date="2016-11" db="EMBL/GenBank/DDBJ databases">
        <title>Draft Genome Assembly of Colletotrichum chlorophyti a pathogen of herbaceous plants.</title>
        <authorList>
            <person name="Gan P."/>
            <person name="Narusaka M."/>
            <person name="Tsushima A."/>
            <person name="Narusaka Y."/>
            <person name="Takano Y."/>
            <person name="Shirasu K."/>
        </authorList>
    </citation>
    <scope>NUCLEOTIDE SEQUENCE [LARGE SCALE GENOMIC DNA]</scope>
    <source>
        <strain evidence="13 14">NTL11</strain>
    </source>
</reference>
<dbReference type="PANTHER" id="PTHR43562">
    <property type="entry name" value="NAPA-TYPE SODIUM/HYDROGEN ANTIPORTER"/>
    <property type="match status" value="1"/>
</dbReference>
<feature type="region of interest" description="Disordered" evidence="10">
    <location>
        <begin position="411"/>
        <end position="474"/>
    </location>
</feature>
<organism evidence="13 14">
    <name type="scientific">Colletotrichum chlorophyti</name>
    <dbReference type="NCBI Taxonomy" id="708187"/>
    <lineage>
        <taxon>Eukaryota</taxon>
        <taxon>Fungi</taxon>
        <taxon>Dikarya</taxon>
        <taxon>Ascomycota</taxon>
        <taxon>Pezizomycotina</taxon>
        <taxon>Sordariomycetes</taxon>
        <taxon>Hypocreomycetidae</taxon>
        <taxon>Glomerellales</taxon>
        <taxon>Glomerellaceae</taxon>
        <taxon>Colletotrichum</taxon>
    </lineage>
</organism>
<evidence type="ECO:0000256" key="7">
    <source>
        <dbReference type="ARBA" id="ARBA00023065"/>
    </source>
</evidence>
<feature type="transmembrane region" description="Helical" evidence="11">
    <location>
        <begin position="38"/>
        <end position="56"/>
    </location>
</feature>
<evidence type="ECO:0000256" key="11">
    <source>
        <dbReference type="SAM" id="Phobius"/>
    </source>
</evidence>
<dbReference type="GO" id="GO:0016020">
    <property type="term" value="C:membrane"/>
    <property type="evidence" value="ECO:0007669"/>
    <property type="project" value="UniProtKB-SubCell"/>
</dbReference>
<proteinExistence type="predicted"/>
<feature type="transmembrane region" description="Helical" evidence="11">
    <location>
        <begin position="521"/>
        <end position="544"/>
    </location>
</feature>
<name>A0A1Q8S1F5_9PEZI</name>
<comment type="subcellular location">
    <subcellularLocation>
        <location evidence="1">Membrane</location>
        <topology evidence="1">Multi-pass membrane protein</topology>
    </subcellularLocation>
</comment>
<evidence type="ECO:0000256" key="1">
    <source>
        <dbReference type="ARBA" id="ARBA00004141"/>
    </source>
</evidence>
<dbReference type="Gene3D" id="1.20.1530.20">
    <property type="match status" value="2"/>
</dbReference>
<keyword evidence="4 11" id="KW-0812">Transmembrane</keyword>
<dbReference type="InterPro" id="IPR038770">
    <property type="entry name" value="Na+/solute_symporter_sf"/>
</dbReference>